<proteinExistence type="predicted"/>
<evidence type="ECO:0000313" key="2">
    <source>
        <dbReference type="Proteomes" id="UP001153292"/>
    </source>
</evidence>
<evidence type="ECO:0008006" key="3">
    <source>
        <dbReference type="Google" id="ProtNLM"/>
    </source>
</evidence>
<dbReference type="InterPro" id="IPR026142">
    <property type="entry name" value="Pro_pase_1_reg_su_36"/>
</dbReference>
<dbReference type="PANTHER" id="PTHR21055">
    <property type="entry name" value="PROTEIN PHOSPHATASE 1 REGULATORY SUBUNIT 36"/>
    <property type="match status" value="1"/>
</dbReference>
<dbReference type="Proteomes" id="UP001153292">
    <property type="component" value="Chromosome 1"/>
</dbReference>
<organism evidence="1 2">
    <name type="scientific">Chilo suppressalis</name>
    <name type="common">Asiatic rice borer moth</name>
    <dbReference type="NCBI Taxonomy" id="168631"/>
    <lineage>
        <taxon>Eukaryota</taxon>
        <taxon>Metazoa</taxon>
        <taxon>Ecdysozoa</taxon>
        <taxon>Arthropoda</taxon>
        <taxon>Hexapoda</taxon>
        <taxon>Insecta</taxon>
        <taxon>Pterygota</taxon>
        <taxon>Neoptera</taxon>
        <taxon>Endopterygota</taxon>
        <taxon>Lepidoptera</taxon>
        <taxon>Glossata</taxon>
        <taxon>Ditrysia</taxon>
        <taxon>Pyraloidea</taxon>
        <taxon>Crambidae</taxon>
        <taxon>Crambinae</taxon>
        <taxon>Chilo</taxon>
    </lineage>
</organism>
<protein>
    <recommendedName>
        <fullName evidence="3">Protein phosphatase 1 regulatory subunit 36</fullName>
    </recommendedName>
</protein>
<keyword evidence="2" id="KW-1185">Reference proteome</keyword>
<reference evidence="1" key="1">
    <citation type="submission" date="2021-12" db="EMBL/GenBank/DDBJ databases">
        <authorList>
            <person name="King R."/>
        </authorList>
    </citation>
    <scope>NUCLEOTIDE SEQUENCE</scope>
</reference>
<name>A0ABN8APV0_CHISP</name>
<gene>
    <name evidence="1" type="ORF">CHILSU_LOCUS523</name>
</gene>
<accession>A0ABN8APV0</accession>
<dbReference type="Pfam" id="PF14895">
    <property type="entry name" value="PPPI_inhib"/>
    <property type="match status" value="1"/>
</dbReference>
<dbReference type="EMBL" id="OU963894">
    <property type="protein sequence ID" value="CAH0397452.1"/>
    <property type="molecule type" value="Genomic_DNA"/>
</dbReference>
<dbReference type="PANTHER" id="PTHR21055:SF3">
    <property type="entry name" value="PROTEIN PHOSPHATASE 1 REGULATORY SUBUNIT 36"/>
    <property type="match status" value="1"/>
</dbReference>
<evidence type="ECO:0000313" key="1">
    <source>
        <dbReference type="EMBL" id="CAH0397452.1"/>
    </source>
</evidence>
<sequence>MFDAQDDDEDDFNTPYSDGHWEWSDKEKILIFLSNQTRTDEDFQSHTTAVYKNGPVEFSDDLDLLEQQRFRKRYQRKYEGEDDVIILQDIKDVVLFTAPTCILNNTIIKILHLQSCERFIRALILYCQYFLQVSDIMNNRLIEAESKVRTGVSLSVEISYRNNLEDLRLLVAKEYCNFILGAQDYKPFHHMGTDKKSKSLSNKEAFIFESLISIFVQIIWIALGRRAFNTIELEVHRIFKSQCFNLIEHRRKTKNLFKMLHQEKLILLGHCVQHKKKLLAQSPLLNEVGCHRPIDFRLLGLGYVKIDCLTSRQLYLERVLTTSETAFKDKGLTLGIIGLPRSRFDTMLMEVKGVVSTASSASRSSRSFSRTGSLRKSVVAASTASSFQKIFNDIVLPEKTIDKKWLPDSFPLESPSIKTCKQTQRDKWLARQSQLSKKYNFPTKKRQ</sequence>